<dbReference type="Proteomes" id="UP001239909">
    <property type="component" value="Unassembled WGS sequence"/>
</dbReference>
<reference evidence="2 3" key="1">
    <citation type="submission" date="2023-04" db="EMBL/GenBank/DDBJ databases">
        <title>Marinoamorphus aggregata gen. nov., sp. Nov., isolate from tissue of brittle star Ophioplocus japonicus.</title>
        <authorList>
            <person name="Kawano K."/>
            <person name="Sawayama S."/>
            <person name="Nakagawa S."/>
        </authorList>
    </citation>
    <scope>NUCLEOTIDE SEQUENCE [LARGE SCALE GENOMIC DNA]</scope>
    <source>
        <strain evidence="2 3">NKW23</strain>
    </source>
</reference>
<accession>A0ABQ6LJV1</accession>
<keyword evidence="3" id="KW-1185">Reference proteome</keyword>
<protein>
    <recommendedName>
        <fullName evidence="1">ChrR-like cupin domain-containing protein</fullName>
    </recommendedName>
</protein>
<feature type="domain" description="ChrR-like cupin" evidence="1">
    <location>
        <begin position="27"/>
        <end position="112"/>
    </location>
</feature>
<evidence type="ECO:0000313" key="2">
    <source>
        <dbReference type="EMBL" id="GMG83535.1"/>
    </source>
</evidence>
<dbReference type="Pfam" id="PF12973">
    <property type="entry name" value="Cupin_7"/>
    <property type="match status" value="1"/>
</dbReference>
<organism evidence="2 3">
    <name type="scientific">Paralimibaculum aggregatum</name>
    <dbReference type="NCBI Taxonomy" id="3036245"/>
    <lineage>
        <taxon>Bacteria</taxon>
        <taxon>Pseudomonadati</taxon>
        <taxon>Pseudomonadota</taxon>
        <taxon>Alphaproteobacteria</taxon>
        <taxon>Rhodobacterales</taxon>
        <taxon>Paracoccaceae</taxon>
        <taxon>Paralimibaculum</taxon>
    </lineage>
</organism>
<evidence type="ECO:0000259" key="1">
    <source>
        <dbReference type="Pfam" id="PF12973"/>
    </source>
</evidence>
<dbReference type="InterPro" id="IPR014710">
    <property type="entry name" value="RmlC-like_jellyroll"/>
</dbReference>
<comment type="caution">
    <text evidence="2">The sequence shown here is derived from an EMBL/GenBank/DDBJ whole genome shotgun (WGS) entry which is preliminary data.</text>
</comment>
<proteinExistence type="predicted"/>
<gene>
    <name evidence="2" type="ORF">LNKW23_27480</name>
</gene>
<dbReference type="Gene3D" id="2.60.120.10">
    <property type="entry name" value="Jelly Rolls"/>
    <property type="match status" value="1"/>
</dbReference>
<evidence type="ECO:0000313" key="3">
    <source>
        <dbReference type="Proteomes" id="UP001239909"/>
    </source>
</evidence>
<dbReference type="InterPro" id="IPR011051">
    <property type="entry name" value="RmlC_Cupin_sf"/>
</dbReference>
<dbReference type="SUPFAM" id="SSF51182">
    <property type="entry name" value="RmlC-like cupins"/>
    <property type="match status" value="1"/>
</dbReference>
<name>A0ABQ6LJV1_9RHOB</name>
<dbReference type="RefSeq" id="WP_285672329.1">
    <property type="nucleotide sequence ID" value="NZ_BSYI01000020.1"/>
</dbReference>
<dbReference type="EMBL" id="BSYI01000020">
    <property type="protein sequence ID" value="GMG83535.1"/>
    <property type="molecule type" value="Genomic_DNA"/>
</dbReference>
<dbReference type="InterPro" id="IPR025979">
    <property type="entry name" value="ChrR-like_cupin_dom"/>
</dbReference>
<sequence>MKPIAPAERRIASIRDTAAFTPFDPTGETERGTAMLQLNPAAAGGTGFYIYRMEPGARSAPHSHGGAEEFVMIEGELIDNDGTVYRAGDVVWLAPGTEHCSHTETGCIIAVHAEGPETAPTG</sequence>